<keyword evidence="3" id="KW-0812">Transmembrane</keyword>
<proteinExistence type="predicted"/>
<sequence length="135" mass="14529">MRLTDLLSLLWQRKLTLITTAFIAGVLGYAVTKALPVRFASEGLLLVESRDQAIPELNQTVPSNVSSAQRIRTEADILRSRALAADVVRELGLADKPEKEGLGAAIAELIAPVTAWVRDGITSLLPAQTDENGQP</sequence>
<evidence type="ECO:0000256" key="1">
    <source>
        <dbReference type="ARBA" id="ARBA00004651"/>
    </source>
</evidence>
<dbReference type="GO" id="GO:0005886">
    <property type="term" value="C:plasma membrane"/>
    <property type="evidence" value="ECO:0007669"/>
    <property type="project" value="UniProtKB-SubCell"/>
</dbReference>
<keyword evidence="4" id="KW-1133">Transmembrane helix</keyword>
<dbReference type="Proteomes" id="UP000322110">
    <property type="component" value="Unassembled WGS sequence"/>
</dbReference>
<feature type="non-terminal residue" evidence="7">
    <location>
        <position position="135"/>
    </location>
</feature>
<dbReference type="PANTHER" id="PTHR32309">
    <property type="entry name" value="TYROSINE-PROTEIN KINASE"/>
    <property type="match status" value="1"/>
</dbReference>
<evidence type="ECO:0000259" key="6">
    <source>
        <dbReference type="Pfam" id="PF02706"/>
    </source>
</evidence>
<protein>
    <recommendedName>
        <fullName evidence="6">Polysaccharide chain length determinant N-terminal domain-containing protein</fullName>
    </recommendedName>
</protein>
<reference evidence="7 8" key="1">
    <citation type="journal article" date="2015" name="Int. J. Syst. Evol. Microbiol.">
        <title>Roseomonas oryzae sp. nov., isolated from paddy rhizosphere soil.</title>
        <authorList>
            <person name="Ramaprasad E.V."/>
            <person name="Sasikala Ch."/>
            <person name="Ramana Ch.V."/>
        </authorList>
    </citation>
    <scope>NUCLEOTIDE SEQUENCE [LARGE SCALE GENOMIC DNA]</scope>
    <source>
        <strain evidence="7 8">KCTC 42542</strain>
    </source>
</reference>
<dbReference type="InterPro" id="IPR050445">
    <property type="entry name" value="Bact_polysacc_biosynth/exp"/>
</dbReference>
<keyword evidence="5" id="KW-0472">Membrane</keyword>
<dbReference type="EMBL" id="VUKA01000013">
    <property type="protein sequence ID" value="KAA2211982.1"/>
    <property type="molecule type" value="Genomic_DNA"/>
</dbReference>
<feature type="domain" description="Polysaccharide chain length determinant N-terminal" evidence="6">
    <location>
        <begin position="3"/>
        <end position="91"/>
    </location>
</feature>
<comment type="subcellular location">
    <subcellularLocation>
        <location evidence="1">Cell membrane</location>
        <topology evidence="1">Multi-pass membrane protein</topology>
    </subcellularLocation>
</comment>
<evidence type="ECO:0000313" key="7">
    <source>
        <dbReference type="EMBL" id="KAA2211982.1"/>
    </source>
</evidence>
<keyword evidence="2" id="KW-1003">Cell membrane</keyword>
<dbReference type="PANTHER" id="PTHR32309:SF31">
    <property type="entry name" value="CAPSULAR EXOPOLYSACCHARIDE FAMILY"/>
    <property type="match status" value="1"/>
</dbReference>
<evidence type="ECO:0000256" key="5">
    <source>
        <dbReference type="ARBA" id="ARBA00023136"/>
    </source>
</evidence>
<comment type="caution">
    <text evidence="7">The sequence shown here is derived from an EMBL/GenBank/DDBJ whole genome shotgun (WGS) entry which is preliminary data.</text>
</comment>
<keyword evidence="8" id="KW-1185">Reference proteome</keyword>
<organism evidence="7 8">
    <name type="scientific">Teichococcus oryzae</name>
    <dbReference type="NCBI Taxonomy" id="1608942"/>
    <lineage>
        <taxon>Bacteria</taxon>
        <taxon>Pseudomonadati</taxon>
        <taxon>Pseudomonadota</taxon>
        <taxon>Alphaproteobacteria</taxon>
        <taxon>Acetobacterales</taxon>
        <taxon>Roseomonadaceae</taxon>
        <taxon>Roseomonas</taxon>
    </lineage>
</organism>
<evidence type="ECO:0000256" key="2">
    <source>
        <dbReference type="ARBA" id="ARBA00022475"/>
    </source>
</evidence>
<evidence type="ECO:0000256" key="4">
    <source>
        <dbReference type="ARBA" id="ARBA00022989"/>
    </source>
</evidence>
<dbReference type="Pfam" id="PF02706">
    <property type="entry name" value="Wzz"/>
    <property type="match status" value="1"/>
</dbReference>
<evidence type="ECO:0000256" key="3">
    <source>
        <dbReference type="ARBA" id="ARBA00022692"/>
    </source>
</evidence>
<dbReference type="AlphaFoldDB" id="A0A5B2TBU7"/>
<gene>
    <name evidence="7" type="ORF">F0Q34_17610</name>
</gene>
<name>A0A5B2TBU7_9PROT</name>
<accession>A0A5B2TBU7</accession>
<evidence type="ECO:0000313" key="8">
    <source>
        <dbReference type="Proteomes" id="UP000322110"/>
    </source>
</evidence>
<dbReference type="InterPro" id="IPR003856">
    <property type="entry name" value="LPS_length_determ_N"/>
</dbReference>